<protein>
    <submittedName>
        <fullName evidence="1">Uncharacterized protein</fullName>
    </submittedName>
</protein>
<evidence type="ECO:0000313" key="1">
    <source>
        <dbReference type="EMBL" id="GAJ08532.1"/>
    </source>
</evidence>
<gene>
    <name evidence="1" type="ORF">S12H4_52506</name>
</gene>
<comment type="caution">
    <text evidence="1">The sequence shown here is derived from an EMBL/GenBank/DDBJ whole genome shotgun (WGS) entry which is preliminary data.</text>
</comment>
<feature type="non-terminal residue" evidence="1">
    <location>
        <position position="1"/>
    </location>
</feature>
<sequence length="129" mass="14892">LEDHLSDLIALEKYAGDMGKLKQKLVEILWCRECVTNHCLELLGFSSEAITGGCPNRSAWEELSLTSDEIYEFFEPLKRVEQYTKPVFEKARQFNFKIRAIRKKLEQATAARLEYIGVKSGDNGNEYIR</sequence>
<name>X1UY90_9ZZZZ</name>
<organism evidence="1">
    <name type="scientific">marine sediment metagenome</name>
    <dbReference type="NCBI Taxonomy" id="412755"/>
    <lineage>
        <taxon>unclassified sequences</taxon>
        <taxon>metagenomes</taxon>
        <taxon>ecological metagenomes</taxon>
    </lineage>
</organism>
<accession>X1UY90</accession>
<dbReference type="AlphaFoldDB" id="X1UY90"/>
<reference evidence="1" key="1">
    <citation type="journal article" date="2014" name="Front. Microbiol.">
        <title>High frequency of phylogenetically diverse reductive dehalogenase-homologous genes in deep subseafloor sedimentary metagenomes.</title>
        <authorList>
            <person name="Kawai M."/>
            <person name="Futagami T."/>
            <person name="Toyoda A."/>
            <person name="Takaki Y."/>
            <person name="Nishi S."/>
            <person name="Hori S."/>
            <person name="Arai W."/>
            <person name="Tsubouchi T."/>
            <person name="Morono Y."/>
            <person name="Uchiyama I."/>
            <person name="Ito T."/>
            <person name="Fujiyama A."/>
            <person name="Inagaki F."/>
            <person name="Takami H."/>
        </authorList>
    </citation>
    <scope>NUCLEOTIDE SEQUENCE</scope>
    <source>
        <strain evidence="1">Expedition CK06-06</strain>
    </source>
</reference>
<proteinExistence type="predicted"/>
<dbReference type="EMBL" id="BARW01033326">
    <property type="protein sequence ID" value="GAJ08532.1"/>
    <property type="molecule type" value="Genomic_DNA"/>
</dbReference>